<keyword evidence="3" id="KW-1185">Reference proteome</keyword>
<sequence>MTIVHKAGSIHKNGDGLSGWALANTPDNPAYVPLEVEPQIPIEGINITDIGPELFEELVEYYNQDKNCHILTSLLDKYCKDTALVNSLHEVWKDSYSDGSIYSGHLKEEKTLEKVKNCAWWTSWRTENIEFCHSCDRCQKETRSKGKKFRIMIHIQEPKSPWELFHMDWVTALPARGGKSYYAS</sequence>
<proteinExistence type="predicted"/>
<evidence type="ECO:0000259" key="1">
    <source>
        <dbReference type="Pfam" id="PF17921"/>
    </source>
</evidence>
<dbReference type="EMBL" id="AVOT02029004">
    <property type="protein sequence ID" value="MBW0521676.1"/>
    <property type="molecule type" value="Genomic_DNA"/>
</dbReference>
<dbReference type="Gene3D" id="1.10.340.70">
    <property type="match status" value="1"/>
</dbReference>
<organism evidence="2 3">
    <name type="scientific">Austropuccinia psidii MF-1</name>
    <dbReference type="NCBI Taxonomy" id="1389203"/>
    <lineage>
        <taxon>Eukaryota</taxon>
        <taxon>Fungi</taxon>
        <taxon>Dikarya</taxon>
        <taxon>Basidiomycota</taxon>
        <taxon>Pucciniomycotina</taxon>
        <taxon>Pucciniomycetes</taxon>
        <taxon>Pucciniales</taxon>
        <taxon>Sphaerophragmiaceae</taxon>
        <taxon>Austropuccinia</taxon>
    </lineage>
</organism>
<gene>
    <name evidence="2" type="ORF">O181_061391</name>
</gene>
<comment type="caution">
    <text evidence="2">The sequence shown here is derived from an EMBL/GenBank/DDBJ whole genome shotgun (WGS) entry which is preliminary data.</text>
</comment>
<dbReference type="AlphaFoldDB" id="A0A9Q3EMP7"/>
<protein>
    <recommendedName>
        <fullName evidence="1">Integrase zinc-binding domain-containing protein</fullName>
    </recommendedName>
</protein>
<reference evidence="2" key="1">
    <citation type="submission" date="2021-03" db="EMBL/GenBank/DDBJ databases">
        <title>Draft genome sequence of rust myrtle Austropuccinia psidii MF-1, a brazilian biotype.</title>
        <authorList>
            <person name="Quecine M.C."/>
            <person name="Pachon D.M.R."/>
            <person name="Bonatelli M.L."/>
            <person name="Correr F.H."/>
            <person name="Franceschini L.M."/>
            <person name="Leite T.F."/>
            <person name="Margarido G.R.A."/>
            <person name="Almeida C.A."/>
            <person name="Ferrarezi J.A."/>
            <person name="Labate C.A."/>
        </authorList>
    </citation>
    <scope>NUCLEOTIDE SEQUENCE</scope>
    <source>
        <strain evidence="2">MF-1</strain>
    </source>
</reference>
<feature type="domain" description="Integrase zinc-binding" evidence="1">
    <location>
        <begin position="100"/>
        <end position="141"/>
    </location>
</feature>
<accession>A0A9Q3EMP7</accession>
<dbReference type="Proteomes" id="UP000765509">
    <property type="component" value="Unassembled WGS sequence"/>
</dbReference>
<dbReference type="Pfam" id="PF17921">
    <property type="entry name" value="Integrase_H2C2"/>
    <property type="match status" value="1"/>
</dbReference>
<evidence type="ECO:0000313" key="3">
    <source>
        <dbReference type="Proteomes" id="UP000765509"/>
    </source>
</evidence>
<dbReference type="InterPro" id="IPR041588">
    <property type="entry name" value="Integrase_H2C2"/>
</dbReference>
<name>A0A9Q3EMP7_9BASI</name>
<evidence type="ECO:0000313" key="2">
    <source>
        <dbReference type="EMBL" id="MBW0521676.1"/>
    </source>
</evidence>